<evidence type="ECO:0000313" key="3">
    <source>
        <dbReference type="Proteomes" id="UP001219525"/>
    </source>
</evidence>
<protein>
    <submittedName>
        <fullName evidence="2">Uncharacterized protein</fullName>
    </submittedName>
</protein>
<dbReference type="Proteomes" id="UP001219525">
    <property type="component" value="Unassembled WGS sequence"/>
</dbReference>
<comment type="caution">
    <text evidence="2">The sequence shown here is derived from an EMBL/GenBank/DDBJ whole genome shotgun (WGS) entry which is preliminary data.</text>
</comment>
<proteinExistence type="predicted"/>
<feature type="region of interest" description="Disordered" evidence="1">
    <location>
        <begin position="438"/>
        <end position="574"/>
    </location>
</feature>
<evidence type="ECO:0000313" key="2">
    <source>
        <dbReference type="EMBL" id="KAJ7209330.1"/>
    </source>
</evidence>
<name>A0AAD6VE15_9AGAR</name>
<feature type="compositionally biased region" description="Basic and acidic residues" evidence="1">
    <location>
        <begin position="546"/>
        <end position="565"/>
    </location>
</feature>
<feature type="compositionally biased region" description="Low complexity" evidence="1">
    <location>
        <begin position="449"/>
        <end position="465"/>
    </location>
</feature>
<organism evidence="2 3">
    <name type="scientific">Mycena pura</name>
    <dbReference type="NCBI Taxonomy" id="153505"/>
    <lineage>
        <taxon>Eukaryota</taxon>
        <taxon>Fungi</taxon>
        <taxon>Dikarya</taxon>
        <taxon>Basidiomycota</taxon>
        <taxon>Agaricomycotina</taxon>
        <taxon>Agaricomycetes</taxon>
        <taxon>Agaricomycetidae</taxon>
        <taxon>Agaricales</taxon>
        <taxon>Marasmiineae</taxon>
        <taxon>Mycenaceae</taxon>
        <taxon>Mycena</taxon>
    </lineage>
</organism>
<accession>A0AAD6VE15</accession>
<evidence type="ECO:0000256" key="1">
    <source>
        <dbReference type="SAM" id="MobiDB-lite"/>
    </source>
</evidence>
<keyword evidence="3" id="KW-1185">Reference proteome</keyword>
<reference evidence="2" key="1">
    <citation type="submission" date="2023-03" db="EMBL/GenBank/DDBJ databases">
        <title>Massive genome expansion in bonnet fungi (Mycena s.s.) driven by repeated elements and novel gene families across ecological guilds.</title>
        <authorList>
            <consortium name="Lawrence Berkeley National Laboratory"/>
            <person name="Harder C.B."/>
            <person name="Miyauchi S."/>
            <person name="Viragh M."/>
            <person name="Kuo A."/>
            <person name="Thoen E."/>
            <person name="Andreopoulos B."/>
            <person name="Lu D."/>
            <person name="Skrede I."/>
            <person name="Drula E."/>
            <person name="Henrissat B."/>
            <person name="Morin E."/>
            <person name="Kohler A."/>
            <person name="Barry K."/>
            <person name="LaButti K."/>
            <person name="Morin E."/>
            <person name="Salamov A."/>
            <person name="Lipzen A."/>
            <person name="Mereny Z."/>
            <person name="Hegedus B."/>
            <person name="Baldrian P."/>
            <person name="Stursova M."/>
            <person name="Weitz H."/>
            <person name="Taylor A."/>
            <person name="Grigoriev I.V."/>
            <person name="Nagy L.G."/>
            <person name="Martin F."/>
            <person name="Kauserud H."/>
        </authorList>
    </citation>
    <scope>NUCLEOTIDE SEQUENCE</scope>
    <source>
        <strain evidence="2">9144</strain>
    </source>
</reference>
<feature type="compositionally biased region" description="Pro residues" evidence="1">
    <location>
        <begin position="481"/>
        <end position="503"/>
    </location>
</feature>
<dbReference type="AlphaFoldDB" id="A0AAD6VE15"/>
<feature type="compositionally biased region" description="Pro residues" evidence="1">
    <location>
        <begin position="511"/>
        <end position="534"/>
    </location>
</feature>
<dbReference type="PRINTS" id="PR01217">
    <property type="entry name" value="PRICHEXTENSN"/>
</dbReference>
<gene>
    <name evidence="2" type="ORF">GGX14DRAFT_395437</name>
</gene>
<sequence length="574" mass="63287">MTRTKSTKPKEMFKPYDSSIVPDIMPLPELALVLTTKGQDTAVPKLNDHQRSWILDVALRNVDLVSLRGKDATAFYNQVKKDAFDAKAFQHTLQAGDQAEEEAIIALAAAWKKNTEIKKDKLVKDADDAEEEDEDGRTGLLRGFSRAGWRAAIQKVISNKRAALLGITAYSGRDKFRDDRHNEIHEYAKTLPGTMNAGGKFRKAEALLWAQEDQAVWDAAAAVEDDVDWNERQKLVATGFEQMVGNLHASRKFRPFVATMMMGWLNESGKWSRTEAVPDEIGVAEPFRKLHPQLVQQTLNAMYTWAEEPLKENLATREASTKRVSPVFFVSVEALEDLSHKVLVATVTTYLEASYGIQIISSFCQGVNTIAEAAFGTGEIPWAEIVTRPNRFYDTSQFQLGFPLTGLADLSRSQWYDLAGMLAATAGTGTLGFFRQADASHSPARAQRLPSRTSTSPPLLPSQSSPSPPPPALSLSRGLGSPPPPPPALSPSRSPSPPPPPALSPFHSPSPLWPSPSRSPSPLPPSRSPSPPPRVPRRLRGNPKVPRRETRSTTAKRVAEDEGGSKRKRLRRKR</sequence>
<dbReference type="EMBL" id="JARJCW010000031">
    <property type="protein sequence ID" value="KAJ7209330.1"/>
    <property type="molecule type" value="Genomic_DNA"/>
</dbReference>